<protein>
    <submittedName>
        <fullName evidence="2">Uncharacterized protein</fullName>
    </submittedName>
</protein>
<name>A0A1I2IL20_9GAMM</name>
<feature type="region of interest" description="Disordered" evidence="1">
    <location>
        <begin position="35"/>
        <end position="56"/>
    </location>
</feature>
<feature type="region of interest" description="Disordered" evidence="1">
    <location>
        <begin position="69"/>
        <end position="104"/>
    </location>
</feature>
<dbReference type="Proteomes" id="UP000199771">
    <property type="component" value="Unassembled WGS sequence"/>
</dbReference>
<dbReference type="STRING" id="1076937.SAMN04488120_10460"/>
<sequence length="104" mass="11371">MMRRSILLCAGLFVSACGGISRHCEGEFDYQRAQTLPPPAEVPGLQVPESPSALRIPPEPQTVVPFARQVQDPDNPDKTRIECLDIPPRMRSEPAEPVTPAPKA</sequence>
<feature type="compositionally biased region" description="Basic and acidic residues" evidence="1">
    <location>
        <begin position="75"/>
        <end position="94"/>
    </location>
</feature>
<keyword evidence="3" id="KW-1185">Reference proteome</keyword>
<dbReference type="EMBL" id="FOOC01000004">
    <property type="protein sequence ID" value="SFF43029.1"/>
    <property type="molecule type" value="Genomic_DNA"/>
</dbReference>
<proteinExistence type="predicted"/>
<dbReference type="OrthoDB" id="7067971at2"/>
<organism evidence="2 3">
    <name type="scientific">Fontimonas thermophila</name>
    <dbReference type="NCBI Taxonomy" id="1076937"/>
    <lineage>
        <taxon>Bacteria</taxon>
        <taxon>Pseudomonadati</taxon>
        <taxon>Pseudomonadota</taxon>
        <taxon>Gammaproteobacteria</taxon>
        <taxon>Nevskiales</taxon>
        <taxon>Nevskiaceae</taxon>
        <taxon>Fontimonas</taxon>
    </lineage>
</organism>
<evidence type="ECO:0000313" key="3">
    <source>
        <dbReference type="Proteomes" id="UP000199771"/>
    </source>
</evidence>
<evidence type="ECO:0000256" key="1">
    <source>
        <dbReference type="SAM" id="MobiDB-lite"/>
    </source>
</evidence>
<gene>
    <name evidence="2" type="ORF">SAMN04488120_10460</name>
</gene>
<dbReference type="PROSITE" id="PS51257">
    <property type="entry name" value="PROKAR_LIPOPROTEIN"/>
    <property type="match status" value="1"/>
</dbReference>
<dbReference type="RefSeq" id="WP_091532600.1">
    <property type="nucleotide sequence ID" value="NZ_FOOC01000004.1"/>
</dbReference>
<dbReference type="AlphaFoldDB" id="A0A1I2IL20"/>
<accession>A0A1I2IL20</accession>
<reference evidence="2 3" key="1">
    <citation type="submission" date="2016-10" db="EMBL/GenBank/DDBJ databases">
        <authorList>
            <person name="de Groot N.N."/>
        </authorList>
    </citation>
    <scope>NUCLEOTIDE SEQUENCE [LARGE SCALE GENOMIC DNA]</scope>
    <source>
        <strain evidence="2 3">DSM 23609</strain>
    </source>
</reference>
<evidence type="ECO:0000313" key="2">
    <source>
        <dbReference type="EMBL" id="SFF43029.1"/>
    </source>
</evidence>